<organism evidence="2">
    <name type="scientific">Drosophila grimshawi</name>
    <name type="common">Hawaiian fruit fly</name>
    <name type="synonym">Idiomyia grimshawi</name>
    <dbReference type="NCBI Taxonomy" id="7222"/>
    <lineage>
        <taxon>Eukaryota</taxon>
        <taxon>Metazoa</taxon>
        <taxon>Ecdysozoa</taxon>
        <taxon>Arthropoda</taxon>
        <taxon>Hexapoda</taxon>
        <taxon>Insecta</taxon>
        <taxon>Pterygota</taxon>
        <taxon>Neoptera</taxon>
        <taxon>Endopterygota</taxon>
        <taxon>Diptera</taxon>
        <taxon>Brachycera</taxon>
        <taxon>Muscomorpha</taxon>
        <taxon>Ephydroidea</taxon>
        <taxon>Drosophilidae</taxon>
        <taxon>Drosophila</taxon>
        <taxon>Hawaiian Drosophila</taxon>
    </lineage>
</organism>
<sequence>MLPPVTAVNCNGSTQEPGEPANLVEYQLIIISISTQTAVTGQKLQQRAPRNTPAVVG</sequence>
<proteinExistence type="predicted"/>
<dbReference type="InParanoid" id="B4JJB4"/>
<accession>B4JJB4</accession>
<protein>
    <submittedName>
        <fullName evidence="1">GH12289</fullName>
    </submittedName>
</protein>
<reference evidence="1 2" key="1">
    <citation type="journal article" date="2007" name="Nature">
        <title>Evolution of genes and genomes on the Drosophila phylogeny.</title>
        <authorList>
            <consortium name="Drosophila 12 Genomes Consortium"/>
            <person name="Clark A.G."/>
            <person name="Eisen M.B."/>
            <person name="Smith D.R."/>
            <person name="Bergman C.M."/>
            <person name="Oliver B."/>
            <person name="Markow T.A."/>
            <person name="Kaufman T.C."/>
            <person name="Kellis M."/>
            <person name="Gelbart W."/>
            <person name="Iyer V.N."/>
            <person name="Pollard D.A."/>
            <person name="Sackton T.B."/>
            <person name="Larracuente A.M."/>
            <person name="Singh N.D."/>
            <person name="Abad J.P."/>
            <person name="Abt D.N."/>
            <person name="Adryan B."/>
            <person name="Aguade M."/>
            <person name="Akashi H."/>
            <person name="Anderson W.W."/>
            <person name="Aquadro C.F."/>
            <person name="Ardell D.H."/>
            <person name="Arguello R."/>
            <person name="Artieri C.G."/>
            <person name="Barbash D.A."/>
            <person name="Barker D."/>
            <person name="Barsanti P."/>
            <person name="Batterham P."/>
            <person name="Batzoglou S."/>
            <person name="Begun D."/>
            <person name="Bhutkar A."/>
            <person name="Blanco E."/>
            <person name="Bosak S.A."/>
            <person name="Bradley R.K."/>
            <person name="Brand A.D."/>
            <person name="Brent M.R."/>
            <person name="Brooks A.N."/>
            <person name="Brown R.H."/>
            <person name="Butlin R.K."/>
            <person name="Caggese C."/>
            <person name="Calvi B.R."/>
            <person name="Bernardo de Carvalho A."/>
            <person name="Caspi A."/>
            <person name="Castrezana S."/>
            <person name="Celniker S.E."/>
            <person name="Chang J.L."/>
            <person name="Chapple C."/>
            <person name="Chatterji S."/>
            <person name="Chinwalla A."/>
            <person name="Civetta A."/>
            <person name="Clifton S.W."/>
            <person name="Comeron J.M."/>
            <person name="Costello J.C."/>
            <person name="Coyne J.A."/>
            <person name="Daub J."/>
            <person name="David R.G."/>
            <person name="Delcher A.L."/>
            <person name="Delehaunty K."/>
            <person name="Do C.B."/>
            <person name="Ebling H."/>
            <person name="Edwards K."/>
            <person name="Eickbush T."/>
            <person name="Evans J.D."/>
            <person name="Filipski A."/>
            <person name="Findeiss S."/>
            <person name="Freyhult E."/>
            <person name="Fulton L."/>
            <person name="Fulton R."/>
            <person name="Garcia A.C."/>
            <person name="Gardiner A."/>
            <person name="Garfield D.A."/>
            <person name="Garvin B.E."/>
            <person name="Gibson G."/>
            <person name="Gilbert D."/>
            <person name="Gnerre S."/>
            <person name="Godfrey J."/>
            <person name="Good R."/>
            <person name="Gotea V."/>
            <person name="Gravely B."/>
            <person name="Greenberg A.J."/>
            <person name="Griffiths-Jones S."/>
            <person name="Gross S."/>
            <person name="Guigo R."/>
            <person name="Gustafson E.A."/>
            <person name="Haerty W."/>
            <person name="Hahn M.W."/>
            <person name="Halligan D.L."/>
            <person name="Halpern A.L."/>
            <person name="Halter G.M."/>
            <person name="Han M.V."/>
            <person name="Heger A."/>
            <person name="Hillier L."/>
            <person name="Hinrichs A.S."/>
            <person name="Holmes I."/>
            <person name="Hoskins R.A."/>
            <person name="Hubisz M.J."/>
            <person name="Hultmark D."/>
            <person name="Huntley M.A."/>
            <person name="Jaffe D.B."/>
            <person name="Jagadeeshan S."/>
            <person name="Jeck W.R."/>
            <person name="Johnson J."/>
            <person name="Jones C.D."/>
            <person name="Jordan W.C."/>
            <person name="Karpen G.H."/>
            <person name="Kataoka E."/>
            <person name="Keightley P.D."/>
            <person name="Kheradpour P."/>
            <person name="Kirkness E.F."/>
            <person name="Koerich L.B."/>
            <person name="Kristiansen K."/>
            <person name="Kudrna D."/>
            <person name="Kulathinal R.J."/>
            <person name="Kumar S."/>
            <person name="Kwok R."/>
            <person name="Lander E."/>
            <person name="Langley C.H."/>
            <person name="Lapoint R."/>
            <person name="Lazzaro B.P."/>
            <person name="Lee S.J."/>
            <person name="Levesque L."/>
            <person name="Li R."/>
            <person name="Lin C.F."/>
            <person name="Lin M.F."/>
            <person name="Lindblad-Toh K."/>
            <person name="Llopart A."/>
            <person name="Long M."/>
            <person name="Low L."/>
            <person name="Lozovsky E."/>
            <person name="Lu J."/>
            <person name="Luo M."/>
            <person name="Machado C.A."/>
            <person name="Makalowski W."/>
            <person name="Marzo M."/>
            <person name="Matsuda M."/>
            <person name="Matzkin L."/>
            <person name="McAllister B."/>
            <person name="McBride C.S."/>
            <person name="McKernan B."/>
            <person name="McKernan K."/>
            <person name="Mendez-Lago M."/>
            <person name="Minx P."/>
            <person name="Mollenhauer M.U."/>
            <person name="Montooth K."/>
            <person name="Mount S.M."/>
            <person name="Mu X."/>
            <person name="Myers E."/>
            <person name="Negre B."/>
            <person name="Newfeld S."/>
            <person name="Nielsen R."/>
            <person name="Noor M.A."/>
            <person name="O'Grady P."/>
            <person name="Pachter L."/>
            <person name="Papaceit M."/>
            <person name="Parisi M.J."/>
            <person name="Parisi M."/>
            <person name="Parts L."/>
            <person name="Pedersen J.S."/>
            <person name="Pesole G."/>
            <person name="Phillippy A.M."/>
            <person name="Ponting C.P."/>
            <person name="Pop M."/>
            <person name="Porcelli D."/>
            <person name="Powell J.R."/>
            <person name="Prohaska S."/>
            <person name="Pruitt K."/>
            <person name="Puig M."/>
            <person name="Quesneville H."/>
            <person name="Ram K.R."/>
            <person name="Rand D."/>
            <person name="Rasmussen M.D."/>
            <person name="Reed L.K."/>
            <person name="Reenan R."/>
            <person name="Reily A."/>
            <person name="Remington K.A."/>
            <person name="Rieger T.T."/>
            <person name="Ritchie M.G."/>
            <person name="Robin C."/>
            <person name="Rogers Y.H."/>
            <person name="Rohde C."/>
            <person name="Rozas J."/>
            <person name="Rubenfield M.J."/>
            <person name="Ruiz A."/>
            <person name="Russo S."/>
            <person name="Salzberg S.L."/>
            <person name="Sanchez-Gracia A."/>
            <person name="Saranga D.J."/>
            <person name="Sato H."/>
            <person name="Schaeffer S.W."/>
            <person name="Schatz M.C."/>
            <person name="Schlenke T."/>
            <person name="Schwartz R."/>
            <person name="Segarra C."/>
            <person name="Singh R.S."/>
            <person name="Sirot L."/>
            <person name="Sirota M."/>
            <person name="Sisneros N.B."/>
            <person name="Smith C.D."/>
            <person name="Smith T.F."/>
            <person name="Spieth J."/>
            <person name="Stage D.E."/>
            <person name="Stark A."/>
            <person name="Stephan W."/>
            <person name="Strausberg R.L."/>
            <person name="Strempel S."/>
            <person name="Sturgill D."/>
            <person name="Sutton G."/>
            <person name="Sutton G.G."/>
            <person name="Tao W."/>
            <person name="Teichmann S."/>
            <person name="Tobari Y.N."/>
            <person name="Tomimura Y."/>
            <person name="Tsolas J.M."/>
            <person name="Valente V.L."/>
            <person name="Venter E."/>
            <person name="Venter J.C."/>
            <person name="Vicario S."/>
            <person name="Vieira F.G."/>
            <person name="Vilella A.J."/>
            <person name="Villasante A."/>
            <person name="Walenz B."/>
            <person name="Wang J."/>
            <person name="Wasserman M."/>
            <person name="Watts T."/>
            <person name="Wilson D."/>
            <person name="Wilson R.K."/>
            <person name="Wing R.A."/>
            <person name="Wolfner M.F."/>
            <person name="Wong A."/>
            <person name="Wong G.K."/>
            <person name="Wu C.I."/>
            <person name="Wu G."/>
            <person name="Yamamoto D."/>
            <person name="Yang H.P."/>
            <person name="Yang S.P."/>
            <person name="Yorke J.A."/>
            <person name="Yoshida K."/>
            <person name="Zdobnov E."/>
            <person name="Zhang P."/>
            <person name="Zhang Y."/>
            <person name="Zimin A.V."/>
            <person name="Baldwin J."/>
            <person name="Abdouelleil A."/>
            <person name="Abdulkadir J."/>
            <person name="Abebe A."/>
            <person name="Abera B."/>
            <person name="Abreu J."/>
            <person name="Acer S.C."/>
            <person name="Aftuck L."/>
            <person name="Alexander A."/>
            <person name="An P."/>
            <person name="Anderson E."/>
            <person name="Anderson S."/>
            <person name="Arachi H."/>
            <person name="Azer M."/>
            <person name="Bachantsang P."/>
            <person name="Barry A."/>
            <person name="Bayul T."/>
            <person name="Berlin A."/>
            <person name="Bessette D."/>
            <person name="Bloom T."/>
            <person name="Blye J."/>
            <person name="Boguslavskiy L."/>
            <person name="Bonnet C."/>
            <person name="Boukhgalter B."/>
            <person name="Bourzgui I."/>
            <person name="Brown A."/>
            <person name="Cahill P."/>
            <person name="Channer S."/>
            <person name="Cheshatsang Y."/>
            <person name="Chuda L."/>
            <person name="Citroen M."/>
            <person name="Collymore A."/>
            <person name="Cooke P."/>
            <person name="Costello M."/>
            <person name="D'Aco K."/>
            <person name="Daza R."/>
            <person name="De Haan G."/>
            <person name="DeGray S."/>
            <person name="DeMaso C."/>
            <person name="Dhargay N."/>
            <person name="Dooley K."/>
            <person name="Dooley E."/>
            <person name="Doricent M."/>
            <person name="Dorje P."/>
            <person name="Dorjee K."/>
            <person name="Dupes A."/>
            <person name="Elong R."/>
            <person name="Falk J."/>
            <person name="Farina A."/>
            <person name="Faro S."/>
            <person name="Ferguson D."/>
            <person name="Fisher S."/>
            <person name="Foley C.D."/>
            <person name="Franke A."/>
            <person name="Friedrich D."/>
            <person name="Gadbois L."/>
            <person name="Gearin G."/>
            <person name="Gearin C.R."/>
            <person name="Giannoukos G."/>
            <person name="Goode T."/>
            <person name="Graham J."/>
            <person name="Grandbois E."/>
            <person name="Grewal S."/>
            <person name="Gyaltsen K."/>
            <person name="Hafez N."/>
            <person name="Hagos B."/>
            <person name="Hall J."/>
            <person name="Henson C."/>
            <person name="Hollinger A."/>
            <person name="Honan T."/>
            <person name="Huard M.D."/>
            <person name="Hughes L."/>
            <person name="Hurhula B."/>
            <person name="Husby M.E."/>
            <person name="Kamat A."/>
            <person name="Kanga B."/>
            <person name="Kashin S."/>
            <person name="Khazanovich D."/>
            <person name="Kisner P."/>
            <person name="Lance K."/>
            <person name="Lara M."/>
            <person name="Lee W."/>
            <person name="Lennon N."/>
            <person name="Letendre F."/>
            <person name="LeVine R."/>
            <person name="Lipovsky A."/>
            <person name="Liu X."/>
            <person name="Liu J."/>
            <person name="Liu S."/>
            <person name="Lokyitsang T."/>
            <person name="Lokyitsang Y."/>
            <person name="Lubonja R."/>
            <person name="Lui A."/>
            <person name="MacDonald P."/>
            <person name="Magnisalis V."/>
            <person name="Maru K."/>
            <person name="Matthews C."/>
            <person name="McCusker W."/>
            <person name="McDonough S."/>
            <person name="Mehta T."/>
            <person name="Meldrim J."/>
            <person name="Meneus L."/>
            <person name="Mihai O."/>
            <person name="Mihalev A."/>
            <person name="Mihova T."/>
            <person name="Mittelman R."/>
            <person name="Mlenga V."/>
            <person name="Montmayeur A."/>
            <person name="Mulrain L."/>
            <person name="Navidi A."/>
            <person name="Naylor J."/>
            <person name="Negash T."/>
            <person name="Nguyen T."/>
            <person name="Nguyen N."/>
            <person name="Nicol R."/>
            <person name="Norbu C."/>
            <person name="Norbu N."/>
            <person name="Novod N."/>
            <person name="O'Neill B."/>
            <person name="Osman S."/>
            <person name="Markiewicz E."/>
            <person name="Oyono O.L."/>
            <person name="Patti C."/>
            <person name="Phunkhang P."/>
            <person name="Pierre F."/>
            <person name="Priest M."/>
            <person name="Raghuraman S."/>
            <person name="Rege F."/>
            <person name="Reyes R."/>
            <person name="Rise C."/>
            <person name="Rogov P."/>
            <person name="Ross K."/>
            <person name="Ryan E."/>
            <person name="Settipalli S."/>
            <person name="Shea T."/>
            <person name="Sherpa N."/>
            <person name="Shi L."/>
            <person name="Shih D."/>
            <person name="Sparrow T."/>
            <person name="Spaulding J."/>
            <person name="Stalker J."/>
            <person name="Stange-Thomann N."/>
            <person name="Stavropoulos S."/>
            <person name="Stone C."/>
            <person name="Strader C."/>
            <person name="Tesfaye S."/>
            <person name="Thomson T."/>
            <person name="Thoulutsang Y."/>
            <person name="Thoulutsang D."/>
            <person name="Topham K."/>
            <person name="Topping I."/>
            <person name="Tsamla T."/>
            <person name="Vassiliev H."/>
            <person name="Vo A."/>
            <person name="Wangchuk T."/>
            <person name="Wangdi T."/>
            <person name="Weiand M."/>
            <person name="Wilkinson J."/>
            <person name="Wilson A."/>
            <person name="Yadav S."/>
            <person name="Young G."/>
            <person name="Yu Q."/>
            <person name="Zembek L."/>
            <person name="Zhong D."/>
            <person name="Zimmer A."/>
            <person name="Zwirko Z."/>
            <person name="Jaffe D.B."/>
            <person name="Alvarez P."/>
            <person name="Brockman W."/>
            <person name="Butler J."/>
            <person name="Chin C."/>
            <person name="Gnerre S."/>
            <person name="Grabherr M."/>
            <person name="Kleber M."/>
            <person name="Mauceli E."/>
            <person name="MacCallum I."/>
        </authorList>
    </citation>
    <scope>NUCLEOTIDE SEQUENCE [LARGE SCALE GENOMIC DNA]</scope>
    <source>
        <strain evidence="2">Tucson 15287-2541.00</strain>
    </source>
</reference>
<keyword evidence="2" id="KW-1185">Reference proteome</keyword>
<dbReference type="HOGENOM" id="CLU_2998604_0_0_1"/>
<evidence type="ECO:0000313" key="1">
    <source>
        <dbReference type="EMBL" id="EDV99666.1"/>
    </source>
</evidence>
<evidence type="ECO:0000313" key="2">
    <source>
        <dbReference type="Proteomes" id="UP000001070"/>
    </source>
</evidence>
<name>B4JJB4_DROGR</name>
<gene>
    <name evidence="1" type="primary">Dgri\GH12289</name>
    <name evidence="1" type="ORF">Dgri_GH12289</name>
</gene>
<dbReference type="AlphaFoldDB" id="B4JJB4"/>
<dbReference type="EMBL" id="CH916370">
    <property type="protein sequence ID" value="EDV99666.1"/>
    <property type="molecule type" value="Genomic_DNA"/>
</dbReference>
<dbReference type="Proteomes" id="UP000001070">
    <property type="component" value="Unassembled WGS sequence"/>
</dbReference>